<feature type="region of interest" description="Disordered" evidence="1">
    <location>
        <begin position="320"/>
        <end position="380"/>
    </location>
</feature>
<evidence type="ECO:0000256" key="1">
    <source>
        <dbReference type="SAM" id="MobiDB-lite"/>
    </source>
</evidence>
<keyword evidence="2" id="KW-1133">Transmembrane helix</keyword>
<feature type="compositionally biased region" description="Basic and acidic residues" evidence="1">
    <location>
        <begin position="369"/>
        <end position="380"/>
    </location>
</feature>
<feature type="compositionally biased region" description="Low complexity" evidence="1">
    <location>
        <begin position="90"/>
        <end position="109"/>
    </location>
</feature>
<feature type="compositionally biased region" description="Polar residues" evidence="1">
    <location>
        <begin position="351"/>
        <end position="368"/>
    </location>
</feature>
<accession>A0A9N8D984</accession>
<feature type="compositionally biased region" description="Low complexity" evidence="1">
    <location>
        <begin position="201"/>
        <end position="214"/>
    </location>
</feature>
<keyword evidence="4" id="KW-1185">Reference proteome</keyword>
<proteinExistence type="predicted"/>
<feature type="compositionally biased region" description="Low complexity" evidence="1">
    <location>
        <begin position="148"/>
        <end position="169"/>
    </location>
</feature>
<dbReference type="AlphaFoldDB" id="A0A9N8D984"/>
<organism evidence="3 4">
    <name type="scientific">Seminavis robusta</name>
    <dbReference type="NCBI Taxonomy" id="568900"/>
    <lineage>
        <taxon>Eukaryota</taxon>
        <taxon>Sar</taxon>
        <taxon>Stramenopiles</taxon>
        <taxon>Ochrophyta</taxon>
        <taxon>Bacillariophyta</taxon>
        <taxon>Bacillariophyceae</taxon>
        <taxon>Bacillariophycidae</taxon>
        <taxon>Naviculales</taxon>
        <taxon>Naviculaceae</taxon>
        <taxon>Seminavis</taxon>
    </lineage>
</organism>
<keyword evidence="2" id="KW-0812">Transmembrane</keyword>
<dbReference type="SUPFAM" id="SSF51126">
    <property type="entry name" value="Pectin lyase-like"/>
    <property type="match status" value="1"/>
</dbReference>
<dbReference type="EMBL" id="CAICTM010000021">
    <property type="protein sequence ID" value="CAB9497535.1"/>
    <property type="molecule type" value="Genomic_DNA"/>
</dbReference>
<feature type="compositionally biased region" description="Low complexity" evidence="1">
    <location>
        <begin position="58"/>
        <end position="67"/>
    </location>
</feature>
<name>A0A9N8D984_9STRA</name>
<feature type="region of interest" description="Disordered" evidence="1">
    <location>
        <begin position="1"/>
        <end position="216"/>
    </location>
</feature>
<gene>
    <name evidence="3" type="ORF">SEMRO_21_G014820.1</name>
</gene>
<dbReference type="InterPro" id="IPR011050">
    <property type="entry name" value="Pectin_lyase_fold/virulence"/>
</dbReference>
<dbReference type="Proteomes" id="UP001153069">
    <property type="component" value="Unassembled WGS sequence"/>
</dbReference>
<evidence type="ECO:0000313" key="3">
    <source>
        <dbReference type="EMBL" id="CAB9497535.1"/>
    </source>
</evidence>
<comment type="caution">
    <text evidence="3">The sequence shown here is derived from an EMBL/GenBank/DDBJ whole genome shotgun (WGS) entry which is preliminary data.</text>
</comment>
<feature type="region of interest" description="Disordered" evidence="1">
    <location>
        <begin position="408"/>
        <end position="433"/>
    </location>
</feature>
<evidence type="ECO:0000313" key="4">
    <source>
        <dbReference type="Proteomes" id="UP001153069"/>
    </source>
</evidence>
<evidence type="ECO:0000256" key="2">
    <source>
        <dbReference type="SAM" id="Phobius"/>
    </source>
</evidence>
<feature type="compositionally biased region" description="Low complexity" evidence="1">
    <location>
        <begin position="408"/>
        <end position="419"/>
    </location>
</feature>
<feature type="transmembrane region" description="Helical" evidence="2">
    <location>
        <begin position="441"/>
        <end position="459"/>
    </location>
</feature>
<sequence>METKGQEGRSSGGQDVSDERSGQDDEHPDNDNVDGGSVEDVAASSGVAADEARSDGATSSVTTSTGSIEEEEVSKRADLKDEDTDEEAQTQEARNSTSTTGTSTSTSGSNASEQHQEDDLLAQKFAAIPTRHALGKRQSHVQQPPSSPIAIAKTTIASARTSRSSIASASHDRDRKFASVPTNQELHHVHGGGGTHPQRRSTTTSTSTTSQDTTVVRKFAAIPTQEELEERPHRWSHGSGASAKASVAAAASLAASLDNSNSASQPGAFAMTGGTTQHQQVDAVARMPPSVLAVHEQMMYVKTATSTEDQAVNYAIHNSQRNGIDDHVQRSGPPPEPLQQEEPTIPIPPTNVDSNHTLHQSPITSSAQDEQRQEEAREEAPMVVAELVEPPVHAVQVIFDEGTPQLQMNLQQQQQQQPQEEPPRNPTGATNSNDRKWRKEWWIGLAVLVLVIVLLAIFIPRAIKNYGAAEEESTTTTVPPVPITYPYECFRSTMDLFRAQIEQPNQTQFILCPATRIRIGQVVANPSASDTQIIIIDGDVPLMFLRSNVEVVCGLDGALDNNCILDGGSVQVLFHHPVLPSVNQKDELFEADVRTDNITIRGITFTGELISNQFTAGSSVMASNKGKNIRFVDCLWQDMTASTGLVFVGNNLFQEMAGLELLTPRSVELTLEDCTFRNIIYDHRLIATEGQSLTLRQCQFEDITLTDQISFCEDHGAGYYCHGLIYCERASHCEVQDIYVRNLEFIGLAAVLVASADSKLKLSGTYSLEEIQERETVDKETKACESGFGRFWHQPDSSGLLPQAIGCINQEVLDVMFSSSPTTATLGYDCYSSTNNLVLDQYHNPEQRLFIMCPNTTIKIGMMANPILGDFRILGGDFPLSIFRHNVEVRCGLDGLVEDRCVLDGGMIQVFTATVFSYLPIFGLEEKFGTDNLTIRGMTFTGQITGDATFGGASVSFSGPGRNQQMVDCLWENITCPQGLLYIGSNTAQILTNDVLEPDVVDLTITNSTFRNVQYDGPIASSWTQNLTVIRTRFENIRLLDFWGNCPWNAVGCQGLMVCHDKATCHLGDVCVNGLEYAGSAPIIMATRDSDIQLSGFHYVDDTRKRGPPDPCTVSKMVWVDYEGGENTCFDEGDTSLNLVDTCLLD</sequence>
<protein>
    <submittedName>
        <fullName evidence="3">Uncharacterized protein</fullName>
    </submittedName>
</protein>
<dbReference type="OrthoDB" id="41782at2759"/>
<feature type="compositionally biased region" description="Acidic residues" evidence="1">
    <location>
        <begin position="80"/>
        <end position="89"/>
    </location>
</feature>
<reference evidence="3" key="1">
    <citation type="submission" date="2020-06" db="EMBL/GenBank/DDBJ databases">
        <authorList>
            <consortium name="Plant Systems Biology data submission"/>
        </authorList>
    </citation>
    <scope>NUCLEOTIDE SEQUENCE</scope>
    <source>
        <strain evidence="3">D6</strain>
    </source>
</reference>
<keyword evidence="2" id="KW-0472">Membrane</keyword>